<evidence type="ECO:0000256" key="1">
    <source>
        <dbReference type="SAM" id="Coils"/>
    </source>
</evidence>
<dbReference type="EMBL" id="RAHG01000001">
    <property type="protein sequence ID" value="RJT15671.1"/>
    <property type="molecule type" value="Genomic_DNA"/>
</dbReference>
<reference evidence="2 3" key="1">
    <citation type="submission" date="2018-09" db="EMBL/GenBank/DDBJ databases">
        <authorList>
            <person name="Le Fleche-Mateos A."/>
        </authorList>
    </citation>
    <scope>NUCLEOTIDE SEQUENCE [LARGE SCALE GENOMIC DNA]</scope>
    <source>
        <strain evidence="2 3">DSM 30078</strain>
    </source>
</reference>
<dbReference type="Proteomes" id="UP000284119">
    <property type="component" value="Unassembled WGS sequence"/>
</dbReference>
<gene>
    <name evidence="2" type="ORF">D5396_00660</name>
</gene>
<organism evidence="2 3">
    <name type="scientific">Rahnella inusitata</name>
    <dbReference type="NCBI Taxonomy" id="58169"/>
    <lineage>
        <taxon>Bacteria</taxon>
        <taxon>Pseudomonadati</taxon>
        <taxon>Pseudomonadota</taxon>
        <taxon>Gammaproteobacteria</taxon>
        <taxon>Enterobacterales</taxon>
        <taxon>Yersiniaceae</taxon>
        <taxon>Rahnella</taxon>
    </lineage>
</organism>
<sequence>MKEQAPQTTIAVQKAINHFQNARHSQRADVEKMEEITGDILRCQQQKQDAEARSEQAGNQWREMFRKLRGQISPEIKQQHLQRMAEQEMARELGELLDSLNIQKERQEVKCSTSGEAMRRNHGLALMDYGTQELTHALSNAITPLVRAMAVKYRALAIEQSFVTQNGHFNEYAHPPLDAVVSEVNEYLKAAVSGYAFNMHNEPVLSQIGLSSPEAKYLNPKLTSVGGRTMALTMIKRKEAQLGIGGQAS</sequence>
<keyword evidence="1" id="KW-0175">Coiled coil</keyword>
<accession>A0ABX9P3V8</accession>
<feature type="coiled-coil region" evidence="1">
    <location>
        <begin position="33"/>
        <end position="60"/>
    </location>
</feature>
<proteinExistence type="predicted"/>
<name>A0ABX9P3V8_9GAMM</name>
<evidence type="ECO:0000313" key="3">
    <source>
        <dbReference type="Proteomes" id="UP000284119"/>
    </source>
</evidence>
<keyword evidence="3" id="KW-1185">Reference proteome</keyword>
<evidence type="ECO:0008006" key="4">
    <source>
        <dbReference type="Google" id="ProtNLM"/>
    </source>
</evidence>
<dbReference type="RefSeq" id="WP_112166774.1">
    <property type="nucleotide sequence ID" value="NZ_JYDE01000017.1"/>
</dbReference>
<protein>
    <recommendedName>
        <fullName evidence="4">Glycoprotein 3</fullName>
    </recommendedName>
</protein>
<comment type="caution">
    <text evidence="2">The sequence shown here is derived from an EMBL/GenBank/DDBJ whole genome shotgun (WGS) entry which is preliminary data.</text>
</comment>
<evidence type="ECO:0000313" key="2">
    <source>
        <dbReference type="EMBL" id="RJT15671.1"/>
    </source>
</evidence>